<dbReference type="Gene3D" id="1.10.8.60">
    <property type="match status" value="1"/>
</dbReference>
<dbReference type="Gene3D" id="3.30.450.20">
    <property type="entry name" value="PAS domain"/>
    <property type="match status" value="1"/>
</dbReference>
<dbReference type="InterPro" id="IPR025944">
    <property type="entry name" value="Sigma_54_int_dom_CS"/>
</dbReference>
<dbReference type="Proteomes" id="UP001239169">
    <property type="component" value="Chromosome"/>
</dbReference>
<dbReference type="InterPro" id="IPR025943">
    <property type="entry name" value="Sigma_54_int_dom_ATP-bd_2"/>
</dbReference>
<dbReference type="Gene3D" id="3.30.70.260">
    <property type="match status" value="1"/>
</dbReference>
<evidence type="ECO:0000313" key="11">
    <source>
        <dbReference type="EMBL" id="WGX76564.1"/>
    </source>
</evidence>
<dbReference type="InterPro" id="IPR000014">
    <property type="entry name" value="PAS"/>
</dbReference>
<dbReference type="InterPro" id="IPR035965">
    <property type="entry name" value="PAS-like_dom_sf"/>
</dbReference>
<keyword evidence="6" id="KW-0804">Transcription</keyword>
<evidence type="ECO:0000256" key="1">
    <source>
        <dbReference type="ARBA" id="ARBA00022741"/>
    </source>
</evidence>
<reference evidence="11 12" key="1">
    <citation type="submission" date="2023-04" db="EMBL/GenBank/DDBJ databases">
        <title>Bacteria Genome Submission.</title>
        <authorList>
            <person name="Isaac P."/>
        </authorList>
    </citation>
    <scope>NUCLEOTIDE SEQUENCE [LARGE SCALE GENOMIC DNA]</scope>
    <source>
        <strain evidence="11 12">SampleS7P1</strain>
    </source>
</reference>
<evidence type="ECO:0000259" key="10">
    <source>
        <dbReference type="PROSITE" id="PS51671"/>
    </source>
</evidence>
<dbReference type="InterPro" id="IPR003593">
    <property type="entry name" value="AAA+_ATPase"/>
</dbReference>
<keyword evidence="3" id="KW-0067">ATP-binding</keyword>
<dbReference type="PROSITE" id="PS51671">
    <property type="entry name" value="ACT"/>
    <property type="match status" value="1"/>
</dbReference>
<evidence type="ECO:0000313" key="12">
    <source>
        <dbReference type="Proteomes" id="UP001239169"/>
    </source>
</evidence>
<dbReference type="Gene3D" id="3.40.50.300">
    <property type="entry name" value="P-loop containing nucleotide triphosphate hydrolases"/>
    <property type="match status" value="1"/>
</dbReference>
<feature type="domain" description="Sigma-54 factor interaction" evidence="8">
    <location>
        <begin position="207"/>
        <end position="437"/>
    </location>
</feature>
<dbReference type="InterPro" id="IPR030828">
    <property type="entry name" value="HTH_TyrR"/>
</dbReference>
<dbReference type="SMART" id="SM00091">
    <property type="entry name" value="PAS"/>
    <property type="match status" value="1"/>
</dbReference>
<accession>A0ABY8R4S8</accession>
<evidence type="ECO:0000256" key="7">
    <source>
        <dbReference type="ARBA" id="ARBA00029500"/>
    </source>
</evidence>
<dbReference type="PROSITE" id="PS00688">
    <property type="entry name" value="SIGMA54_INTERACT_3"/>
    <property type="match status" value="1"/>
</dbReference>
<dbReference type="Gene3D" id="1.10.10.60">
    <property type="entry name" value="Homeodomain-like"/>
    <property type="match status" value="1"/>
</dbReference>
<dbReference type="PROSITE" id="PS50112">
    <property type="entry name" value="PAS"/>
    <property type="match status" value="1"/>
</dbReference>
<keyword evidence="5" id="KW-0238">DNA-binding</keyword>
<dbReference type="SUPFAM" id="SSF46689">
    <property type="entry name" value="Homeodomain-like"/>
    <property type="match status" value="1"/>
</dbReference>
<dbReference type="CDD" id="cd00009">
    <property type="entry name" value="AAA"/>
    <property type="match status" value="1"/>
</dbReference>
<dbReference type="InterPro" id="IPR002912">
    <property type="entry name" value="ACT_dom"/>
</dbReference>
<dbReference type="Pfam" id="PF25601">
    <property type="entry name" value="AAA_lid_14"/>
    <property type="match status" value="1"/>
</dbReference>
<dbReference type="PANTHER" id="PTHR32071">
    <property type="entry name" value="TRANSCRIPTIONAL REGULATORY PROTEIN"/>
    <property type="match status" value="1"/>
</dbReference>
<dbReference type="EMBL" id="CP124685">
    <property type="protein sequence ID" value="WGX76564.1"/>
    <property type="molecule type" value="Genomic_DNA"/>
</dbReference>
<feature type="domain" description="PAS" evidence="9">
    <location>
        <begin position="78"/>
        <end position="133"/>
    </location>
</feature>
<dbReference type="PANTHER" id="PTHR32071:SF57">
    <property type="entry name" value="C4-DICARBOXYLATE TRANSPORT TRANSCRIPTIONAL REGULATORY PROTEIN DCTD"/>
    <property type="match status" value="1"/>
</dbReference>
<sequence length="527" mass="59997">MVRFEVNTKDRFGITTEILYKLYNKNIDLVSMEVFPTKVCIKINDIDAKTKEILKEAICSIADVISVNEVELLSYEKNERQLLAVINSVDEGIISIDKNFKINIFNNYCQELFNYKKAEVVGRDIRDIVGNDDIIADLVNKGIEYDNIKSSLKHGDTTSSYITTGRRITNDYDETVGAVISIKDVNKAKQLVKIINKNNDDGPFKDIIGNSKSMGKVKKVTTTIAKSNSTVLLRGDSGTGKELFANAIHKLSDRKDERFVAINCAALPDSLLESELFGYEKGSFTGAMQSGKEGLFKEANKGTIFLDEIGELSMILQAKLLRVLQEGKIRKIGSSKEEAVDVRVIAATHKNLEKMIKDGTFREDLYYRLNVIPIKIPNLKERLDDIPILVQFFINKLNKKLNKDIRGFKKEFIDELMSYDWPGNVRELQNLIERAMNLCNGDILTTQHIVIDSIYKDEDITDSFIEEDEEVEFNSLKEEMEKYEKEIIMKVYNSNKSYRSSAKILGISHTAVMNKIKKYNIKEDDCK</sequence>
<keyword evidence="1" id="KW-0547">Nucleotide-binding</keyword>
<dbReference type="InterPro" id="IPR009057">
    <property type="entry name" value="Homeodomain-like_sf"/>
</dbReference>
<keyword evidence="2" id="KW-0058">Aromatic hydrocarbons catabolism</keyword>
<evidence type="ECO:0000256" key="5">
    <source>
        <dbReference type="ARBA" id="ARBA00023125"/>
    </source>
</evidence>
<evidence type="ECO:0000259" key="9">
    <source>
        <dbReference type="PROSITE" id="PS50112"/>
    </source>
</evidence>
<evidence type="ECO:0000256" key="3">
    <source>
        <dbReference type="ARBA" id="ARBA00022840"/>
    </source>
</evidence>
<dbReference type="CDD" id="cd00130">
    <property type="entry name" value="PAS"/>
    <property type="match status" value="1"/>
</dbReference>
<evidence type="ECO:0000256" key="6">
    <source>
        <dbReference type="ARBA" id="ARBA00023163"/>
    </source>
</evidence>
<dbReference type="InterPro" id="IPR058031">
    <property type="entry name" value="AAA_lid_NorR"/>
</dbReference>
<dbReference type="PROSITE" id="PS00675">
    <property type="entry name" value="SIGMA54_INTERACT_1"/>
    <property type="match status" value="1"/>
</dbReference>
<dbReference type="NCBIfam" id="TIGR04381">
    <property type="entry name" value="HTH_TypR"/>
    <property type="match status" value="1"/>
</dbReference>
<dbReference type="Pfam" id="PF13426">
    <property type="entry name" value="PAS_9"/>
    <property type="match status" value="1"/>
</dbReference>
<feature type="domain" description="ACT" evidence="10">
    <location>
        <begin position="3"/>
        <end position="72"/>
    </location>
</feature>
<dbReference type="SMART" id="SM00382">
    <property type="entry name" value="AAA"/>
    <property type="match status" value="1"/>
</dbReference>
<dbReference type="PROSITE" id="PS50045">
    <property type="entry name" value="SIGMA54_INTERACT_4"/>
    <property type="match status" value="1"/>
</dbReference>
<dbReference type="Pfam" id="PF00158">
    <property type="entry name" value="Sigma54_activat"/>
    <property type="match status" value="1"/>
</dbReference>
<organism evidence="11 12">
    <name type="scientific">Paraclostridium bifermentans</name>
    <name type="common">Clostridium bifermentans</name>
    <dbReference type="NCBI Taxonomy" id="1490"/>
    <lineage>
        <taxon>Bacteria</taxon>
        <taxon>Bacillati</taxon>
        <taxon>Bacillota</taxon>
        <taxon>Clostridia</taxon>
        <taxon>Peptostreptococcales</taxon>
        <taxon>Peptostreptococcaceae</taxon>
        <taxon>Paraclostridium</taxon>
    </lineage>
</organism>
<gene>
    <name evidence="11" type="ORF">QJS64_05335</name>
</gene>
<dbReference type="InterPro" id="IPR002078">
    <property type="entry name" value="Sigma_54_int"/>
</dbReference>
<evidence type="ECO:0000256" key="2">
    <source>
        <dbReference type="ARBA" id="ARBA00022797"/>
    </source>
</evidence>
<dbReference type="SUPFAM" id="SSF52540">
    <property type="entry name" value="P-loop containing nucleoside triphosphate hydrolases"/>
    <property type="match status" value="1"/>
</dbReference>
<dbReference type="Pfam" id="PF18024">
    <property type="entry name" value="HTH_50"/>
    <property type="match status" value="1"/>
</dbReference>
<dbReference type="PROSITE" id="PS00676">
    <property type="entry name" value="SIGMA54_INTERACT_2"/>
    <property type="match status" value="1"/>
</dbReference>
<keyword evidence="4" id="KW-0805">Transcription regulation</keyword>
<dbReference type="InterPro" id="IPR025662">
    <property type="entry name" value="Sigma_54_int_dom_ATP-bd_1"/>
</dbReference>
<evidence type="ECO:0000256" key="4">
    <source>
        <dbReference type="ARBA" id="ARBA00023015"/>
    </source>
</evidence>
<protein>
    <recommendedName>
        <fullName evidence="7">HTH-type transcriptional regulatory protein TyrR</fullName>
    </recommendedName>
</protein>
<name>A0ABY8R4S8_PARBF</name>
<keyword evidence="12" id="KW-1185">Reference proteome</keyword>
<dbReference type="SUPFAM" id="SSF55785">
    <property type="entry name" value="PYP-like sensor domain (PAS domain)"/>
    <property type="match status" value="1"/>
</dbReference>
<dbReference type="InterPro" id="IPR027417">
    <property type="entry name" value="P-loop_NTPase"/>
</dbReference>
<dbReference type="NCBIfam" id="TIGR00229">
    <property type="entry name" value="sensory_box"/>
    <property type="match status" value="1"/>
</dbReference>
<proteinExistence type="predicted"/>
<evidence type="ECO:0000259" key="8">
    <source>
        <dbReference type="PROSITE" id="PS50045"/>
    </source>
</evidence>